<dbReference type="InterPro" id="IPR042071">
    <property type="entry name" value="Trans_coact_sf"/>
</dbReference>
<dbReference type="KEGG" id="vg:30310172"/>
<dbReference type="EMBL" id="KU686210">
    <property type="protein sequence ID" value="AOV61692.1"/>
    <property type="molecule type" value="Genomic_DNA"/>
</dbReference>
<dbReference type="Gene3D" id="1.10.10.2850">
    <property type="entry name" value="Phage late-transcription coactivator-like"/>
    <property type="match status" value="1"/>
</dbReference>
<proteinExistence type="predicted"/>
<keyword evidence="2" id="KW-1185">Reference proteome</keyword>
<dbReference type="Proteomes" id="UP000204364">
    <property type="component" value="Segment"/>
</dbReference>
<evidence type="ECO:0000313" key="2">
    <source>
        <dbReference type="Proteomes" id="UP000204364"/>
    </source>
</evidence>
<name>A0A1D8KSQ9_9CAUD</name>
<dbReference type="RefSeq" id="YP_009325208.1">
    <property type="nucleotide sequence ID" value="NC_031944.1"/>
</dbReference>
<dbReference type="Pfam" id="PF16805">
    <property type="entry name" value="Trans_coact"/>
    <property type="match status" value="1"/>
</dbReference>
<dbReference type="InterPro" id="IPR031836">
    <property type="entry name" value="Trans_coact"/>
</dbReference>
<accession>A0A1D8KSQ9</accession>
<dbReference type="GeneID" id="30310172"/>
<sequence length="81" mass="9272">MKELEENFMTQNKFSALVEHTVQNNNGLINYIEAVASVCEEYEIEFEMVGKLISKPLKDKIKANAQQLNCIKRTTRGILPI</sequence>
<protein>
    <recommendedName>
        <fullName evidence="3">Late promoter transcription accessory protein</fullName>
    </recommendedName>
</protein>
<dbReference type="OrthoDB" id="25640at10239"/>
<evidence type="ECO:0000313" key="1">
    <source>
        <dbReference type="EMBL" id="AOV61692.1"/>
    </source>
</evidence>
<evidence type="ECO:0008006" key="3">
    <source>
        <dbReference type="Google" id="ProtNLM"/>
    </source>
</evidence>
<gene>
    <name evidence="1" type="ORF">P090810_219</name>
</gene>
<reference evidence="1 2" key="1">
    <citation type="journal article" date="2016" name="Virology">
        <title>The genomic content and context of auxiliary metabolic genes in marine cyanomyoviruses.</title>
        <authorList>
            <person name="Crummett L.T."/>
            <person name="Puxty R.J."/>
            <person name="Weihe C."/>
            <person name="Marston M.F."/>
            <person name="Martiny J.B."/>
        </authorList>
    </citation>
    <scope>NUCLEOTIDE SEQUENCE [LARGE SCALE GENOMIC DNA]</scope>
    <source>
        <strain evidence="1">0810PA09</strain>
    </source>
</reference>
<organism evidence="1 2">
    <name type="scientific">Synechococcus phage S-WAM1</name>
    <dbReference type="NCBI Taxonomy" id="1815521"/>
    <lineage>
        <taxon>Viruses</taxon>
        <taxon>Duplodnaviria</taxon>
        <taxon>Heunggongvirae</taxon>
        <taxon>Uroviricota</taxon>
        <taxon>Caudoviricetes</taxon>
        <taxon>Pantevenvirales</taxon>
        <taxon>Kyanoviridae</taxon>
        <taxon>Sokavirus</taxon>
        <taxon>Sokavirus swam1</taxon>
    </lineage>
</organism>